<evidence type="ECO:0000256" key="1">
    <source>
        <dbReference type="PROSITE-ProRule" id="PRU00042"/>
    </source>
</evidence>
<sequence length="443" mass="51489">VFIERKFEFSCKEELLSCRGHDCPYCTKAVTRSDEHLLKRHLRFAIHYTEGDTNKFSIPCYCPDVKQSKRSHWHCTKCKKVIHRSDDFRTHLGKHDEKTSNLDTLHVSDSKGDTKLLCQKCGLLFTTSSNLRRHERQQHGSQEQPMLCIDQKNGIYVTPKNPHGARLPIHVCKCFESQTFLCELESCRDFMGIATRSGNPGKECHHLERTRNAQVYSPPPALRNDSLQEMVEKGLISKSRQEDCMSLKQKAFLAEVDCVFPVFWGDYGLSERYIYFSVYTGQKDNWCMFARTHVTFDTKSGKWHCQCRGTKNRLSCVHRYLSMWWIFQERPQLVQNATETNADEIEDMEELVLETEDAEDKHHPKNTCMSVITMTNYFWNCKRIPEQLPDDLSTKEKPLPEKFEPNEKKCPYCPGPTPPDLVLKLITRHATVYGIFTVNKGTI</sequence>
<dbReference type="Proteomes" id="UP000752171">
    <property type="component" value="Unassembled WGS sequence"/>
</dbReference>
<dbReference type="AlphaFoldDB" id="A0A8T2MHI9"/>
<keyword evidence="1" id="KW-0862">Zinc</keyword>
<dbReference type="InterPro" id="IPR013087">
    <property type="entry name" value="Znf_C2H2_type"/>
</dbReference>
<feature type="coiled-coil region" evidence="2">
    <location>
        <begin position="334"/>
        <end position="361"/>
    </location>
</feature>
<name>A0A8T2MHI9_ASTMX</name>
<keyword evidence="2" id="KW-0175">Coiled coil</keyword>
<keyword evidence="1" id="KW-0479">Metal-binding</keyword>
<evidence type="ECO:0000256" key="2">
    <source>
        <dbReference type="SAM" id="Coils"/>
    </source>
</evidence>
<dbReference type="PROSITE" id="PS50157">
    <property type="entry name" value="ZINC_FINGER_C2H2_2"/>
    <property type="match status" value="1"/>
</dbReference>
<feature type="non-terminal residue" evidence="4">
    <location>
        <position position="443"/>
    </location>
</feature>
<dbReference type="GO" id="GO:0008270">
    <property type="term" value="F:zinc ion binding"/>
    <property type="evidence" value="ECO:0007669"/>
    <property type="project" value="UniProtKB-KW"/>
</dbReference>
<dbReference type="SMART" id="SM00355">
    <property type="entry name" value="ZnF_C2H2"/>
    <property type="match status" value="3"/>
</dbReference>
<accession>A0A8T2MHI9</accession>
<dbReference type="Gene3D" id="3.30.160.60">
    <property type="entry name" value="Classic Zinc Finger"/>
    <property type="match status" value="1"/>
</dbReference>
<comment type="caution">
    <text evidence="4">The sequence shown here is derived from an EMBL/GenBank/DDBJ whole genome shotgun (WGS) entry which is preliminary data.</text>
</comment>
<dbReference type="PROSITE" id="PS00028">
    <property type="entry name" value="ZINC_FINGER_C2H2_1"/>
    <property type="match status" value="2"/>
</dbReference>
<feature type="domain" description="C2H2-type" evidence="3">
    <location>
        <begin position="116"/>
        <end position="144"/>
    </location>
</feature>
<evidence type="ECO:0000259" key="3">
    <source>
        <dbReference type="PROSITE" id="PS50157"/>
    </source>
</evidence>
<protein>
    <recommendedName>
        <fullName evidence="3">C2H2-type domain-containing protein</fullName>
    </recommendedName>
</protein>
<reference evidence="4 5" key="1">
    <citation type="submission" date="2021-07" db="EMBL/GenBank/DDBJ databases">
        <authorList>
            <person name="Imarazene B."/>
            <person name="Zahm M."/>
            <person name="Klopp C."/>
            <person name="Cabau C."/>
            <person name="Beille S."/>
            <person name="Jouanno E."/>
            <person name="Castinel A."/>
            <person name="Lluch J."/>
            <person name="Gil L."/>
            <person name="Kuchtly C."/>
            <person name="Lopez Roques C."/>
            <person name="Donnadieu C."/>
            <person name="Parrinello H."/>
            <person name="Journot L."/>
            <person name="Du K."/>
            <person name="Schartl M."/>
            <person name="Retaux S."/>
            <person name="Guiguen Y."/>
        </authorList>
    </citation>
    <scope>NUCLEOTIDE SEQUENCE [LARGE SCALE GENOMIC DNA]</scope>
    <source>
        <strain evidence="4">Pach_M1</strain>
        <tissue evidence="4">Testis</tissue>
    </source>
</reference>
<evidence type="ECO:0000313" key="5">
    <source>
        <dbReference type="Proteomes" id="UP000752171"/>
    </source>
</evidence>
<proteinExistence type="predicted"/>
<organism evidence="4 5">
    <name type="scientific">Astyanax mexicanus</name>
    <name type="common">Blind cave fish</name>
    <name type="synonym">Astyanax fasciatus mexicanus</name>
    <dbReference type="NCBI Taxonomy" id="7994"/>
    <lineage>
        <taxon>Eukaryota</taxon>
        <taxon>Metazoa</taxon>
        <taxon>Chordata</taxon>
        <taxon>Craniata</taxon>
        <taxon>Vertebrata</taxon>
        <taxon>Euteleostomi</taxon>
        <taxon>Actinopterygii</taxon>
        <taxon>Neopterygii</taxon>
        <taxon>Teleostei</taxon>
        <taxon>Ostariophysi</taxon>
        <taxon>Characiformes</taxon>
        <taxon>Characoidei</taxon>
        <taxon>Acestrorhamphidae</taxon>
        <taxon>Acestrorhamphinae</taxon>
        <taxon>Astyanax</taxon>
    </lineage>
</organism>
<gene>
    <name evidence="4" type="ORF">AMEX_G2979</name>
</gene>
<dbReference type="EMBL" id="JAICCE010000002">
    <property type="protein sequence ID" value="KAG9280291.1"/>
    <property type="molecule type" value="Genomic_DNA"/>
</dbReference>
<keyword evidence="1" id="KW-0863">Zinc-finger</keyword>
<evidence type="ECO:0000313" key="4">
    <source>
        <dbReference type="EMBL" id="KAG9280291.1"/>
    </source>
</evidence>